<dbReference type="SUPFAM" id="SSF101148">
    <property type="entry name" value="Plant invertase/pectin methylesterase inhibitor"/>
    <property type="match status" value="1"/>
</dbReference>
<dbReference type="Proteomes" id="UP000593560">
    <property type="component" value="Unassembled WGS sequence"/>
</dbReference>
<dbReference type="SMART" id="SM00856">
    <property type="entry name" value="PMEI"/>
    <property type="match status" value="1"/>
</dbReference>
<sequence>MEVNHFILALISLSCLFSVSANAPPPLSNASSPASSEFYDMIEFMSESPSPFAFDGTTLESIDDLLSILPGGVDPALQQICGNTDHPVECIVATMPFLDENAPIEPLSVLKAGIKAMDNQTKNALAEVTKLSMDPTTPKTIVPILQTCIDVYNSILNSDQKSLEAISNHNLVQLSTELGTNVENVLGCDNAFKQAKLESPMKDMDAMLANIISNTLTIGVDMVHF</sequence>
<keyword evidence="1 4" id="KW-0732">Signal</keyword>
<dbReference type="AlphaFoldDB" id="A0A7J9GYA8"/>
<reference evidence="6 7" key="1">
    <citation type="journal article" date="2019" name="Genome Biol. Evol.">
        <title>Insights into the evolution of the New World diploid cottons (Gossypium, subgenus Houzingenia) based on genome sequencing.</title>
        <authorList>
            <person name="Grover C.E."/>
            <person name="Arick M.A. 2nd"/>
            <person name="Thrash A."/>
            <person name="Conover J.L."/>
            <person name="Sanders W.S."/>
            <person name="Peterson D.G."/>
            <person name="Frelichowski J.E."/>
            <person name="Scheffler J.A."/>
            <person name="Scheffler B.E."/>
            <person name="Wendel J.F."/>
        </authorList>
    </citation>
    <scope>NUCLEOTIDE SEQUENCE [LARGE SCALE GENOMIC DNA]</scope>
    <source>
        <strain evidence="6">0</strain>
        <tissue evidence="6">Leaf</tissue>
    </source>
</reference>
<name>A0A7J9GYA8_9ROSI</name>
<dbReference type="PANTHER" id="PTHR36710:SF21">
    <property type="entry name" value="PECTINESTERASE INHIBITOR DOMAIN-CONTAINING PROTEIN"/>
    <property type="match status" value="1"/>
</dbReference>
<gene>
    <name evidence="6" type="ORF">Gohar_012775</name>
</gene>
<keyword evidence="7" id="KW-1185">Reference proteome</keyword>
<dbReference type="Gene3D" id="1.20.140.40">
    <property type="entry name" value="Invertase/pectin methylesterase inhibitor family protein"/>
    <property type="match status" value="1"/>
</dbReference>
<comment type="similarity">
    <text evidence="3">Belongs to the PMEI family.</text>
</comment>
<dbReference type="EMBL" id="JABFAD010000007">
    <property type="protein sequence ID" value="MBA0802490.1"/>
    <property type="molecule type" value="Genomic_DNA"/>
</dbReference>
<dbReference type="OrthoDB" id="770764at2759"/>
<protein>
    <recommendedName>
        <fullName evidence="5">Pectinesterase inhibitor domain-containing protein</fullName>
    </recommendedName>
</protein>
<comment type="caution">
    <text evidence="6">The sequence shown here is derived from an EMBL/GenBank/DDBJ whole genome shotgun (WGS) entry which is preliminary data.</text>
</comment>
<feature type="chain" id="PRO_5029784470" description="Pectinesterase inhibitor domain-containing protein" evidence="4">
    <location>
        <begin position="22"/>
        <end position="225"/>
    </location>
</feature>
<accession>A0A7J9GYA8</accession>
<dbReference type="PANTHER" id="PTHR36710">
    <property type="entry name" value="PECTINESTERASE INHIBITOR-LIKE"/>
    <property type="match status" value="1"/>
</dbReference>
<evidence type="ECO:0000256" key="3">
    <source>
        <dbReference type="ARBA" id="ARBA00038471"/>
    </source>
</evidence>
<organism evidence="6 7">
    <name type="scientific">Gossypium harknessii</name>
    <dbReference type="NCBI Taxonomy" id="34285"/>
    <lineage>
        <taxon>Eukaryota</taxon>
        <taxon>Viridiplantae</taxon>
        <taxon>Streptophyta</taxon>
        <taxon>Embryophyta</taxon>
        <taxon>Tracheophyta</taxon>
        <taxon>Spermatophyta</taxon>
        <taxon>Magnoliopsida</taxon>
        <taxon>eudicotyledons</taxon>
        <taxon>Gunneridae</taxon>
        <taxon>Pentapetalae</taxon>
        <taxon>rosids</taxon>
        <taxon>malvids</taxon>
        <taxon>Malvales</taxon>
        <taxon>Malvaceae</taxon>
        <taxon>Malvoideae</taxon>
        <taxon>Gossypium</taxon>
    </lineage>
</organism>
<evidence type="ECO:0000313" key="7">
    <source>
        <dbReference type="Proteomes" id="UP000593560"/>
    </source>
</evidence>
<evidence type="ECO:0000259" key="5">
    <source>
        <dbReference type="SMART" id="SM00856"/>
    </source>
</evidence>
<dbReference type="InterPro" id="IPR052421">
    <property type="entry name" value="PCW_Enzyme_Inhibitor"/>
</dbReference>
<dbReference type="InterPro" id="IPR006501">
    <property type="entry name" value="Pectinesterase_inhib_dom"/>
</dbReference>
<evidence type="ECO:0000313" key="6">
    <source>
        <dbReference type="EMBL" id="MBA0802490.1"/>
    </source>
</evidence>
<evidence type="ECO:0000256" key="1">
    <source>
        <dbReference type="ARBA" id="ARBA00022729"/>
    </source>
</evidence>
<evidence type="ECO:0000256" key="2">
    <source>
        <dbReference type="ARBA" id="ARBA00023157"/>
    </source>
</evidence>
<dbReference type="CDD" id="cd15800">
    <property type="entry name" value="PMEI-like_2"/>
    <property type="match status" value="1"/>
</dbReference>
<dbReference type="GO" id="GO:0004857">
    <property type="term" value="F:enzyme inhibitor activity"/>
    <property type="evidence" value="ECO:0007669"/>
    <property type="project" value="InterPro"/>
</dbReference>
<keyword evidence="2" id="KW-1015">Disulfide bond</keyword>
<dbReference type="NCBIfam" id="TIGR01614">
    <property type="entry name" value="PME_inhib"/>
    <property type="match status" value="1"/>
</dbReference>
<evidence type="ECO:0000256" key="4">
    <source>
        <dbReference type="SAM" id="SignalP"/>
    </source>
</evidence>
<feature type="signal peptide" evidence="4">
    <location>
        <begin position="1"/>
        <end position="21"/>
    </location>
</feature>
<dbReference type="InterPro" id="IPR035513">
    <property type="entry name" value="Invertase/methylesterase_inhib"/>
</dbReference>
<feature type="domain" description="Pectinesterase inhibitor" evidence="5">
    <location>
        <begin position="72"/>
        <end position="218"/>
    </location>
</feature>
<dbReference type="Pfam" id="PF04043">
    <property type="entry name" value="PMEI"/>
    <property type="match status" value="1"/>
</dbReference>
<proteinExistence type="inferred from homology"/>